<sequence length="54" mass="6306">MTNKRMDQEVVVVMLSMNSPSFMNWNFLKSEECFSYSNTGWLLELLWDNTGPPS</sequence>
<protein>
    <submittedName>
        <fullName evidence="1">Uncharacterized protein</fullName>
    </submittedName>
</protein>
<evidence type="ECO:0000313" key="1">
    <source>
        <dbReference type="EMBL" id="CAH0108769.1"/>
    </source>
</evidence>
<accession>A0A8J2RS89</accession>
<comment type="caution">
    <text evidence="1">The sequence shown here is derived from an EMBL/GenBank/DDBJ whole genome shotgun (WGS) entry which is preliminary data.</text>
</comment>
<evidence type="ECO:0000313" key="2">
    <source>
        <dbReference type="Proteomes" id="UP000789390"/>
    </source>
</evidence>
<reference evidence="1" key="1">
    <citation type="submission" date="2021-11" db="EMBL/GenBank/DDBJ databases">
        <authorList>
            <person name="Schell T."/>
        </authorList>
    </citation>
    <scope>NUCLEOTIDE SEQUENCE</scope>
    <source>
        <strain evidence="1">M5</strain>
    </source>
</reference>
<keyword evidence="2" id="KW-1185">Reference proteome</keyword>
<gene>
    <name evidence="1" type="ORF">DGAL_LOCUS12173</name>
</gene>
<dbReference type="Proteomes" id="UP000789390">
    <property type="component" value="Unassembled WGS sequence"/>
</dbReference>
<organism evidence="1 2">
    <name type="scientific">Daphnia galeata</name>
    <dbReference type="NCBI Taxonomy" id="27404"/>
    <lineage>
        <taxon>Eukaryota</taxon>
        <taxon>Metazoa</taxon>
        <taxon>Ecdysozoa</taxon>
        <taxon>Arthropoda</taxon>
        <taxon>Crustacea</taxon>
        <taxon>Branchiopoda</taxon>
        <taxon>Diplostraca</taxon>
        <taxon>Cladocera</taxon>
        <taxon>Anomopoda</taxon>
        <taxon>Daphniidae</taxon>
        <taxon>Daphnia</taxon>
    </lineage>
</organism>
<proteinExistence type="predicted"/>
<name>A0A8J2RS89_9CRUS</name>
<dbReference type="AlphaFoldDB" id="A0A8J2RS89"/>
<dbReference type="EMBL" id="CAKKLH010000287">
    <property type="protein sequence ID" value="CAH0108769.1"/>
    <property type="molecule type" value="Genomic_DNA"/>
</dbReference>